<dbReference type="OrthoDB" id="9769707at2"/>
<dbReference type="STRING" id="1208920.CONE_0300"/>
<protein>
    <submittedName>
        <fullName evidence="4">Surface antigen family protein</fullName>
    </submittedName>
</protein>
<dbReference type="Gene3D" id="2.40.160.50">
    <property type="entry name" value="membrane protein fhac: a member of the omp85/tpsb transporter family"/>
    <property type="match status" value="1"/>
</dbReference>
<organism evidence="4 5">
    <name type="scientific">Candidatus Kinetoplastidibacterium stringomonadis TCC290E</name>
    <dbReference type="NCBI Taxonomy" id="1208920"/>
    <lineage>
        <taxon>Bacteria</taxon>
        <taxon>Pseudomonadati</taxon>
        <taxon>Pseudomonadota</taxon>
        <taxon>Betaproteobacteria</taxon>
        <taxon>Candidatus Kinetoplastidibacterium</taxon>
    </lineage>
</organism>
<evidence type="ECO:0000259" key="3">
    <source>
        <dbReference type="Pfam" id="PF01103"/>
    </source>
</evidence>
<dbReference type="GO" id="GO:0019867">
    <property type="term" value="C:outer membrane"/>
    <property type="evidence" value="ECO:0007669"/>
    <property type="project" value="InterPro"/>
</dbReference>
<proteinExistence type="predicted"/>
<evidence type="ECO:0000313" key="5">
    <source>
        <dbReference type="Proteomes" id="UP000011541"/>
    </source>
</evidence>
<name>M1LRB0_9PROT</name>
<dbReference type="KEGG" id="kon:CONE_0300"/>
<comment type="subcellular location">
    <subcellularLocation>
        <location evidence="1">Membrane</location>
    </subcellularLocation>
</comment>
<dbReference type="HOGENOM" id="CLU_018618_2_0_4"/>
<evidence type="ECO:0000256" key="2">
    <source>
        <dbReference type="ARBA" id="ARBA00023136"/>
    </source>
</evidence>
<keyword evidence="5" id="KW-1185">Reference proteome</keyword>
<dbReference type="EMBL" id="CP003805">
    <property type="protein sequence ID" value="AGF48112.1"/>
    <property type="molecule type" value="Genomic_DNA"/>
</dbReference>
<dbReference type="AlphaFoldDB" id="M1LRB0"/>
<keyword evidence="2" id="KW-0472">Membrane</keyword>
<dbReference type="InterPro" id="IPR000184">
    <property type="entry name" value="Bac_surfAg_D15"/>
</dbReference>
<dbReference type="Pfam" id="PF01103">
    <property type="entry name" value="Omp85"/>
    <property type="match status" value="1"/>
</dbReference>
<dbReference type="Gene3D" id="3.10.20.310">
    <property type="entry name" value="membrane protein fhac"/>
    <property type="match status" value="2"/>
</dbReference>
<accession>M1LRB0</accession>
<dbReference type="RefSeq" id="WP_015396800.1">
    <property type="nucleotide sequence ID" value="NC_020299.1"/>
</dbReference>
<reference evidence="4 5" key="1">
    <citation type="journal article" date="2013" name="Genome Biol. Evol.">
        <title>Genome evolution and phylogenomic analysis of candidatus kinetoplastibacterium, the betaproteobacterial endosymbionts of strigomonas and angomonas.</title>
        <authorList>
            <person name="Alves J.M."/>
            <person name="Serrano M.G."/>
            <person name="Maia da Silva F."/>
            <person name="Voegtly L.J."/>
            <person name="Matveyev A.V."/>
            <person name="Teixeira M.M."/>
            <person name="Camargo E.P."/>
            <person name="Buck G.A."/>
        </authorList>
    </citation>
    <scope>NUCLEOTIDE SEQUENCE [LARGE SCALE GENOMIC DNA]</scope>
    <source>
        <strain evidence="4 5">TCC290E</strain>
    </source>
</reference>
<gene>
    <name evidence="4" type="ORF">CONE_0300</name>
</gene>
<dbReference type="PATRIC" id="fig|1208920.3.peg.83"/>
<dbReference type="Proteomes" id="UP000011541">
    <property type="component" value="Chromosome"/>
</dbReference>
<sequence>MNRFNAFLMILILNIFFATSLAIASSQKILVKSDDIQSELIVSITKSIESLLKNINENDSEEIDRYHRRVIDSVLSLLAADGYFSPNVNLSIEYGLHDQKIWNIFIIAGTRTTIAKLDILFTGSILDKNFEERVQFLINNCSLQVGMNFTNRDWSNTKSKILNALLSHDFFFAKIVKSEAIIDQDKSQAYLSIIIDSGPKVLMGALNISGLNRVPESLLKSYIKYKYGDAFDQDKLNDWQQHLYSTTFFHGVFVTIDPAVTDNFIKKMTKENILSSSVINSDHECILPINIVVAESPSKKIASSIGIDDNAGIKIEGLYNKNVPFSMPIIFSTGLGIDRVRQKIFADINFPHDIYGKQNSIGASLDNSDLHGLNITRFAIGFARSSNGYNSTEQNINISGARYEANYGALLAYDHIKIREYSDFVLPSATGTVEIVRRKLNNNLDPNDGNLLIIGLGAGVSLDNISPYARTRIKLQKWLPIRSNDVFTFRCELGKIWSSENVKIPDDFGFRAGGANSIRGYNYQSIGAHRGSAVVGSLSVAIFSIEYNHYVNDRLGISTFVDLGDAFNLFKDINFAVGYGIGLRIKTPAGPLSFDIAYGQKYENLRLHFSLGIAF</sequence>
<feature type="domain" description="Bacterial surface antigen (D15)" evidence="3">
    <location>
        <begin position="364"/>
        <end position="615"/>
    </location>
</feature>
<evidence type="ECO:0000313" key="4">
    <source>
        <dbReference type="EMBL" id="AGF48112.1"/>
    </source>
</evidence>
<evidence type="ECO:0000256" key="1">
    <source>
        <dbReference type="ARBA" id="ARBA00004370"/>
    </source>
</evidence>
<dbReference type="eggNOG" id="COG0729">
    <property type="taxonomic scope" value="Bacteria"/>
</dbReference>